<dbReference type="InterPro" id="IPR050768">
    <property type="entry name" value="UPF0353/GerABKA_families"/>
</dbReference>
<organism evidence="5 6">
    <name type="scientific">Luteibacter rhizovicinus</name>
    <dbReference type="NCBI Taxonomy" id="242606"/>
    <lineage>
        <taxon>Bacteria</taxon>
        <taxon>Pseudomonadati</taxon>
        <taxon>Pseudomonadota</taxon>
        <taxon>Gammaproteobacteria</taxon>
        <taxon>Lysobacterales</taxon>
        <taxon>Rhodanobacteraceae</taxon>
        <taxon>Luteibacter</taxon>
    </lineage>
</organism>
<dbReference type="PANTHER" id="PTHR22550:SF14">
    <property type="entry name" value="VWFA DOMAIN-CONTAINING PROTEIN"/>
    <property type="match status" value="1"/>
</dbReference>
<dbReference type="PANTHER" id="PTHR22550">
    <property type="entry name" value="SPORE GERMINATION PROTEIN"/>
    <property type="match status" value="1"/>
</dbReference>
<dbReference type="Proteomes" id="UP000295645">
    <property type="component" value="Unassembled WGS sequence"/>
</dbReference>
<feature type="transmembrane region" description="Helical" evidence="3">
    <location>
        <begin position="12"/>
        <end position="30"/>
    </location>
</feature>
<feature type="compositionally biased region" description="Basic and acidic residues" evidence="2">
    <location>
        <begin position="581"/>
        <end position="597"/>
    </location>
</feature>
<protein>
    <submittedName>
        <fullName evidence="5">Ca-activated chloride channel family protein</fullName>
    </submittedName>
</protein>
<evidence type="ECO:0000256" key="3">
    <source>
        <dbReference type="SAM" id="Phobius"/>
    </source>
</evidence>
<gene>
    <name evidence="5" type="ORF">EC912_102355</name>
</gene>
<keyword evidence="1" id="KW-0802">TPR repeat</keyword>
<dbReference type="InterPro" id="IPR011990">
    <property type="entry name" value="TPR-like_helical_dom_sf"/>
</dbReference>
<dbReference type="SUPFAM" id="SSF48452">
    <property type="entry name" value="TPR-like"/>
    <property type="match status" value="1"/>
</dbReference>
<evidence type="ECO:0000259" key="4">
    <source>
        <dbReference type="Pfam" id="PF13519"/>
    </source>
</evidence>
<evidence type="ECO:0000313" key="6">
    <source>
        <dbReference type="Proteomes" id="UP000295645"/>
    </source>
</evidence>
<evidence type="ECO:0000256" key="1">
    <source>
        <dbReference type="PROSITE-ProRule" id="PRU00339"/>
    </source>
</evidence>
<comment type="caution">
    <text evidence="5">The sequence shown here is derived from an EMBL/GenBank/DDBJ whole genome shotgun (WGS) entry which is preliminary data.</text>
</comment>
<reference evidence="5 6" key="1">
    <citation type="submission" date="2019-03" db="EMBL/GenBank/DDBJ databases">
        <title>Above-ground endophytic microbial communities from plants in different locations in the United States.</title>
        <authorList>
            <person name="Frank C."/>
        </authorList>
    </citation>
    <scope>NUCLEOTIDE SEQUENCE [LARGE SCALE GENOMIC DNA]</scope>
    <source>
        <strain evidence="5 6">LP_13_YM</strain>
    </source>
</reference>
<name>A0A4R3YUC2_9GAMM</name>
<feature type="compositionally biased region" description="Basic and acidic residues" evidence="2">
    <location>
        <begin position="526"/>
        <end position="538"/>
    </location>
</feature>
<dbReference type="Gene3D" id="1.25.40.10">
    <property type="entry name" value="Tetratricopeptide repeat domain"/>
    <property type="match status" value="1"/>
</dbReference>
<dbReference type="PROSITE" id="PS50293">
    <property type="entry name" value="TPR_REGION"/>
    <property type="match status" value="1"/>
</dbReference>
<keyword evidence="3" id="KW-0472">Membrane</keyword>
<feature type="repeat" description="TPR" evidence="1">
    <location>
        <begin position="407"/>
        <end position="440"/>
    </location>
</feature>
<feature type="compositionally biased region" description="Basic and acidic residues" evidence="2">
    <location>
        <begin position="458"/>
        <end position="480"/>
    </location>
</feature>
<dbReference type="SMART" id="SM00028">
    <property type="entry name" value="TPR"/>
    <property type="match status" value="1"/>
</dbReference>
<dbReference type="Pfam" id="PF13519">
    <property type="entry name" value="VWA_2"/>
    <property type="match status" value="1"/>
</dbReference>
<feature type="compositionally biased region" description="Basic and acidic residues" evidence="2">
    <location>
        <begin position="490"/>
        <end position="518"/>
    </location>
</feature>
<dbReference type="Gene3D" id="3.40.50.410">
    <property type="entry name" value="von Willebrand factor, type A domain"/>
    <property type="match status" value="1"/>
</dbReference>
<evidence type="ECO:0000313" key="5">
    <source>
        <dbReference type="EMBL" id="TCV96006.1"/>
    </source>
</evidence>
<dbReference type="InterPro" id="IPR036465">
    <property type="entry name" value="vWFA_dom_sf"/>
</dbReference>
<keyword evidence="6" id="KW-1185">Reference proteome</keyword>
<feature type="compositionally biased region" description="Basic and acidic residues" evidence="2">
    <location>
        <begin position="441"/>
        <end position="451"/>
    </location>
</feature>
<dbReference type="OrthoDB" id="9807628at2"/>
<sequence>MSTLFGSFHFLQPAWLLLLPVVVFVAWLTGRRSGEQRVLARLADPALLPYLLDGAPNRSRFAPLALLASGLLATIALAGPAWDRQVQPLFAQRSAQVVAMSMSPHMLSRDVVPDRLSRARFKVRDLFAAHHDGLNGLVAYAGEAFVVAPLTSDARSVDDLLNALSPDTMPAEGDDPGRAIDQAVELIRHADVSGGSIVLVTDRADAGAVAAARRARAAGRRVSVLGVGTAQGAPIATGDGGFVKDASGNVVMAARDDTSLAAVAAAGGGRYVPIASGHEDTDALAAQVDDVAGAEAVAGAKGGEWQDRGPWFLLPLLPLLALVFRRGWLLVLVLALAFMPLVPGRAHADGIEDLFRTRDQQAANALASGDAKRAQSLAHSDALRGAAAYRAGDYAGASAALNGQQGAQAQYNLGNALAKQGRYDDAIAAYDRALGTDPSLDDAKANRKAVEDWLQQQKKQEQKKSGDNDKDGSKKPDKPGGSDQQGQQGDKQDNGQEGDQSKDGKDARDGSEGQKEGGEAGPQGKPGDKDRDDGKSAGDKQSPAGAPQGNADAKTAEQKAEAQKAQQALKERMDAALARGDANKDAKPTDHEVHDLGAEAPGDATQKLPQEVRQALQRVPDDPGGLLRRKFMLEYQRRHGVGPEE</sequence>
<accession>A0A4R3YUC2</accession>
<keyword evidence="3" id="KW-0812">Transmembrane</keyword>
<feature type="domain" description="VWFA" evidence="4">
    <location>
        <begin position="100"/>
        <end position="202"/>
    </location>
</feature>
<dbReference type="InterPro" id="IPR019734">
    <property type="entry name" value="TPR_rpt"/>
</dbReference>
<dbReference type="PROSITE" id="PS50005">
    <property type="entry name" value="TPR"/>
    <property type="match status" value="1"/>
</dbReference>
<feature type="transmembrane region" description="Helical" evidence="3">
    <location>
        <begin position="61"/>
        <end position="82"/>
    </location>
</feature>
<feature type="region of interest" description="Disordered" evidence="2">
    <location>
        <begin position="436"/>
        <end position="606"/>
    </location>
</feature>
<dbReference type="InterPro" id="IPR002035">
    <property type="entry name" value="VWF_A"/>
</dbReference>
<dbReference type="AlphaFoldDB" id="A0A4R3YUC2"/>
<proteinExistence type="predicted"/>
<dbReference type="Pfam" id="PF00515">
    <property type="entry name" value="TPR_1"/>
    <property type="match status" value="1"/>
</dbReference>
<evidence type="ECO:0000256" key="2">
    <source>
        <dbReference type="SAM" id="MobiDB-lite"/>
    </source>
</evidence>
<dbReference type="SUPFAM" id="SSF53300">
    <property type="entry name" value="vWA-like"/>
    <property type="match status" value="1"/>
</dbReference>
<dbReference type="EMBL" id="SMCS01000002">
    <property type="protein sequence ID" value="TCV96006.1"/>
    <property type="molecule type" value="Genomic_DNA"/>
</dbReference>
<dbReference type="RefSeq" id="WP_132142229.1">
    <property type="nucleotide sequence ID" value="NZ_SMCS01000002.1"/>
</dbReference>
<keyword evidence="3" id="KW-1133">Transmembrane helix</keyword>